<protein>
    <submittedName>
        <fullName evidence="1">Uncharacterized protein</fullName>
    </submittedName>
</protein>
<gene>
    <name evidence="1" type="ORF">DL546_000807</name>
</gene>
<evidence type="ECO:0000313" key="1">
    <source>
        <dbReference type="EMBL" id="RKU39921.1"/>
    </source>
</evidence>
<keyword evidence="2" id="KW-1185">Reference proteome</keyword>
<name>A0A420XW97_9PEZI</name>
<comment type="caution">
    <text evidence="1">The sequence shown here is derived from an EMBL/GenBank/DDBJ whole genome shotgun (WGS) entry which is preliminary data.</text>
</comment>
<evidence type="ECO:0000313" key="2">
    <source>
        <dbReference type="Proteomes" id="UP000275385"/>
    </source>
</evidence>
<dbReference type="AlphaFoldDB" id="A0A420XW97"/>
<dbReference type="EMBL" id="QVQW01000132">
    <property type="protein sequence ID" value="RKU39921.1"/>
    <property type="molecule type" value="Genomic_DNA"/>
</dbReference>
<sequence>MAVCDIAEEVLKTKHPMATITCQRNLPYKPGTRHKQANEASLMAEKGKTRVVNHRNVELAVTRHGLRSVHIA</sequence>
<reference evidence="1 2" key="1">
    <citation type="submission" date="2018-08" db="EMBL/GenBank/DDBJ databases">
        <title>Draft genome of the lignicolous fungus Coniochaeta pulveracea.</title>
        <authorList>
            <person name="Borstlap C.J."/>
            <person name="De Witt R.N."/>
            <person name="Botha A."/>
            <person name="Volschenk H."/>
        </authorList>
    </citation>
    <scope>NUCLEOTIDE SEQUENCE [LARGE SCALE GENOMIC DNA]</scope>
    <source>
        <strain evidence="1 2">CAB683</strain>
    </source>
</reference>
<dbReference type="Proteomes" id="UP000275385">
    <property type="component" value="Unassembled WGS sequence"/>
</dbReference>
<accession>A0A420XW97</accession>
<organism evidence="1 2">
    <name type="scientific">Coniochaeta pulveracea</name>
    <dbReference type="NCBI Taxonomy" id="177199"/>
    <lineage>
        <taxon>Eukaryota</taxon>
        <taxon>Fungi</taxon>
        <taxon>Dikarya</taxon>
        <taxon>Ascomycota</taxon>
        <taxon>Pezizomycotina</taxon>
        <taxon>Sordariomycetes</taxon>
        <taxon>Sordariomycetidae</taxon>
        <taxon>Coniochaetales</taxon>
        <taxon>Coniochaetaceae</taxon>
        <taxon>Coniochaeta</taxon>
    </lineage>
</organism>
<proteinExistence type="predicted"/>